<dbReference type="GO" id="GO:0016616">
    <property type="term" value="F:oxidoreductase activity, acting on the CH-OH group of donors, NAD or NADP as acceptor"/>
    <property type="evidence" value="ECO:0007669"/>
    <property type="project" value="UniProtKB-ARBA"/>
</dbReference>
<protein>
    <submittedName>
        <fullName evidence="4">NADP-dependent 3-hydroxy acid dehydrogenase YdfG</fullName>
    </submittedName>
</protein>
<dbReference type="AlphaFoldDB" id="A0A5S5DP86"/>
<evidence type="ECO:0000313" key="4">
    <source>
        <dbReference type="EMBL" id="TYP97760.1"/>
    </source>
</evidence>
<dbReference type="PANTHER" id="PTHR42901">
    <property type="entry name" value="ALCOHOL DEHYDROGENASE"/>
    <property type="match status" value="1"/>
</dbReference>
<organism evidence="4 5">
    <name type="scientific">Sphingobacterium allocomposti</name>
    <dbReference type="NCBI Taxonomy" id="415956"/>
    <lineage>
        <taxon>Bacteria</taxon>
        <taxon>Pseudomonadati</taxon>
        <taxon>Bacteroidota</taxon>
        <taxon>Sphingobacteriia</taxon>
        <taxon>Sphingobacteriales</taxon>
        <taxon>Sphingobacteriaceae</taxon>
        <taxon>Sphingobacterium</taxon>
    </lineage>
</organism>
<evidence type="ECO:0000256" key="1">
    <source>
        <dbReference type="ARBA" id="ARBA00006484"/>
    </source>
</evidence>
<dbReference type="InterPro" id="IPR036291">
    <property type="entry name" value="NAD(P)-bd_dom_sf"/>
</dbReference>
<dbReference type="PROSITE" id="PS00061">
    <property type="entry name" value="ADH_SHORT"/>
    <property type="match status" value="1"/>
</dbReference>
<dbReference type="InterPro" id="IPR020904">
    <property type="entry name" value="Sc_DH/Rdtase_CS"/>
</dbReference>
<dbReference type="CDD" id="cd05346">
    <property type="entry name" value="SDR_c5"/>
    <property type="match status" value="1"/>
</dbReference>
<gene>
    <name evidence="4" type="ORF">BC792_102182</name>
</gene>
<comment type="similarity">
    <text evidence="1 3">Belongs to the short-chain dehydrogenases/reductases (SDR) family.</text>
</comment>
<accession>A0A5S5DP86</accession>
<evidence type="ECO:0000313" key="5">
    <source>
        <dbReference type="Proteomes" id="UP000325105"/>
    </source>
</evidence>
<dbReference type="InterPro" id="IPR002347">
    <property type="entry name" value="SDR_fam"/>
</dbReference>
<dbReference type="PANTHER" id="PTHR42901:SF1">
    <property type="entry name" value="ALCOHOL DEHYDROGENASE"/>
    <property type="match status" value="1"/>
</dbReference>
<keyword evidence="5" id="KW-1185">Reference proteome</keyword>
<dbReference type="Pfam" id="PF00106">
    <property type="entry name" value="adh_short"/>
    <property type="match status" value="1"/>
</dbReference>
<name>A0A5S5DP86_9SPHI</name>
<dbReference type="PRINTS" id="PR00081">
    <property type="entry name" value="GDHRDH"/>
</dbReference>
<sequence length="256" mass="28240">MRTVLITGASSGIGEACAKVLASESRYRLLLCARRLQRLHEIQSEIQELFPSCDVFCFELDVRDREQVENTFANLPVEWRDVDILINNAGLSQGLDPIHEGSTGDWDRMIDTNVKGLLYVTKYAVPLMENSPAPHIVNLGSIAGKEVYPNGNVYCATKHAVDALTQAMRIDLLTKGIKVTSVDPGMVETEFSEVRFKGDKERAKAVYKGITPLSGQDIAEIISFVLSRPAHVNINDLLVMPTAQATGTIIKRDLPD</sequence>
<dbReference type="EMBL" id="VNHX01000002">
    <property type="protein sequence ID" value="TYP97760.1"/>
    <property type="molecule type" value="Genomic_DNA"/>
</dbReference>
<dbReference type="Proteomes" id="UP000325105">
    <property type="component" value="Unassembled WGS sequence"/>
</dbReference>
<dbReference type="SUPFAM" id="SSF51735">
    <property type="entry name" value="NAD(P)-binding Rossmann-fold domains"/>
    <property type="match status" value="1"/>
</dbReference>
<reference evidence="4 5" key="1">
    <citation type="submission" date="2019-07" db="EMBL/GenBank/DDBJ databases">
        <title>Genomic Encyclopedia of Archaeal and Bacterial Type Strains, Phase II (KMG-II): from individual species to whole genera.</title>
        <authorList>
            <person name="Goeker M."/>
        </authorList>
    </citation>
    <scope>NUCLEOTIDE SEQUENCE [LARGE SCALE GENOMIC DNA]</scope>
    <source>
        <strain evidence="4 5">DSM 18850</strain>
    </source>
</reference>
<keyword evidence="2" id="KW-0560">Oxidoreductase</keyword>
<comment type="caution">
    <text evidence="4">The sequence shown here is derived from an EMBL/GenBank/DDBJ whole genome shotgun (WGS) entry which is preliminary data.</text>
</comment>
<dbReference type="PRINTS" id="PR00080">
    <property type="entry name" value="SDRFAMILY"/>
</dbReference>
<dbReference type="Gene3D" id="3.40.50.720">
    <property type="entry name" value="NAD(P)-binding Rossmann-like Domain"/>
    <property type="match status" value="1"/>
</dbReference>
<dbReference type="FunFam" id="3.40.50.720:FF:000047">
    <property type="entry name" value="NADP-dependent L-serine/L-allo-threonine dehydrogenase"/>
    <property type="match status" value="1"/>
</dbReference>
<proteinExistence type="inferred from homology"/>
<evidence type="ECO:0000256" key="2">
    <source>
        <dbReference type="ARBA" id="ARBA00023002"/>
    </source>
</evidence>
<evidence type="ECO:0000256" key="3">
    <source>
        <dbReference type="RuleBase" id="RU000363"/>
    </source>
</evidence>